<comment type="caution">
    <text evidence="1">The sequence shown here is derived from an EMBL/GenBank/DDBJ whole genome shotgun (WGS) entry which is preliminary data.</text>
</comment>
<evidence type="ECO:0008006" key="2">
    <source>
        <dbReference type="Google" id="ProtNLM"/>
    </source>
</evidence>
<dbReference type="EMBL" id="LAZR01018082">
    <property type="protein sequence ID" value="KKL97784.1"/>
    <property type="molecule type" value="Genomic_DNA"/>
</dbReference>
<name>A0A0F9GG62_9ZZZZ</name>
<accession>A0A0F9GG62</accession>
<reference evidence="1" key="1">
    <citation type="journal article" date="2015" name="Nature">
        <title>Complex archaea that bridge the gap between prokaryotes and eukaryotes.</title>
        <authorList>
            <person name="Spang A."/>
            <person name="Saw J.H."/>
            <person name="Jorgensen S.L."/>
            <person name="Zaremba-Niedzwiedzka K."/>
            <person name="Martijn J."/>
            <person name="Lind A.E."/>
            <person name="van Eijk R."/>
            <person name="Schleper C."/>
            <person name="Guy L."/>
            <person name="Ettema T.J."/>
        </authorList>
    </citation>
    <scope>NUCLEOTIDE SEQUENCE</scope>
</reference>
<proteinExistence type="predicted"/>
<sequence>MKLIQTQLPNNHNIFFFGDAHHDSPLSSGKGWDELVNTMNSEYDDCSNNYGAEGGDDIEAIMVDDKRYSEELLTEALPLIQMRHAVERREPIKGMMLYKLTGNHEDKLWRFGNIMADMCKSLDVPFGTFTAKLTVNDSRGNLMYKVYDTHGRKGIGSTADDPIRVEANQELILKRHLKLKAGDCAVMIKHHVHKLIVAKPRQTLYLTDNGGAIRQHYTSWGQTESYIHPDARWYGCAGSFLRLFGDSVSGYAERAEYDPTELGFLVLSVRDKKIVELKPYYIRV</sequence>
<dbReference type="AlphaFoldDB" id="A0A0F9GG62"/>
<evidence type="ECO:0000313" key="1">
    <source>
        <dbReference type="EMBL" id="KKL97784.1"/>
    </source>
</evidence>
<organism evidence="1">
    <name type="scientific">marine sediment metagenome</name>
    <dbReference type="NCBI Taxonomy" id="412755"/>
    <lineage>
        <taxon>unclassified sequences</taxon>
        <taxon>metagenomes</taxon>
        <taxon>ecological metagenomes</taxon>
    </lineage>
</organism>
<protein>
    <recommendedName>
        <fullName evidence="2">Calcineurin-like phosphoesterase domain-containing protein</fullName>
    </recommendedName>
</protein>
<gene>
    <name evidence="1" type="ORF">LCGC14_1830900</name>
</gene>